<keyword evidence="3" id="KW-0064">Aspartyl protease</keyword>
<dbReference type="Gene3D" id="3.30.420.10">
    <property type="entry name" value="Ribonuclease H-like superfamily/Ribonuclease H"/>
    <property type="match status" value="1"/>
</dbReference>
<evidence type="ECO:0000256" key="3">
    <source>
        <dbReference type="ARBA" id="ARBA00022750"/>
    </source>
</evidence>
<keyword evidence="4" id="KW-0378">Hydrolase</keyword>
<evidence type="ECO:0000313" key="11">
    <source>
        <dbReference type="Proteomes" id="UP000000763"/>
    </source>
</evidence>
<dbReference type="InterPro" id="IPR012337">
    <property type="entry name" value="RNaseH-like_sf"/>
</dbReference>
<dbReference type="GO" id="GO:0015074">
    <property type="term" value="P:DNA integration"/>
    <property type="evidence" value="ECO:0007669"/>
    <property type="project" value="InterPro"/>
</dbReference>
<feature type="domain" description="CCHC-type" evidence="8">
    <location>
        <begin position="396"/>
        <end position="411"/>
    </location>
</feature>
<dbReference type="PANTHER" id="PTHR42648:SF20">
    <property type="entry name" value="RNA-DIRECTED DNA POLYMERASE"/>
    <property type="match status" value="1"/>
</dbReference>
<dbReference type="InterPro" id="IPR013103">
    <property type="entry name" value="RVT_2"/>
</dbReference>
<evidence type="ECO:0000313" key="10">
    <source>
        <dbReference type="EMBL" id="AAT69624.1"/>
    </source>
</evidence>
<evidence type="ECO:0000259" key="9">
    <source>
        <dbReference type="PROSITE" id="PS50994"/>
    </source>
</evidence>
<keyword evidence="5" id="KW-0863">Zinc-finger</keyword>
<evidence type="ECO:0000256" key="7">
    <source>
        <dbReference type="SAM" id="Phobius"/>
    </source>
</evidence>
<feature type="compositionally biased region" description="Acidic residues" evidence="6">
    <location>
        <begin position="868"/>
        <end position="878"/>
    </location>
</feature>
<evidence type="ECO:0000256" key="6">
    <source>
        <dbReference type="SAM" id="MobiDB-lite"/>
    </source>
</evidence>
<reference evidence="11" key="2">
    <citation type="journal article" date="2008" name="Nucleic Acids Res.">
        <title>The rice annotation project database (RAP-DB): 2008 update.</title>
        <authorList>
            <consortium name="The rice annotation project (RAP)"/>
        </authorList>
    </citation>
    <scope>GENOME REANNOTATION</scope>
    <source>
        <strain evidence="11">cv. Nipponbare</strain>
    </source>
</reference>
<keyword evidence="7" id="KW-1133">Transmembrane helix</keyword>
<organism evidence="10 11">
    <name type="scientific">Oryza sativa subsp. japonica</name>
    <name type="common">Rice</name>
    <dbReference type="NCBI Taxonomy" id="39947"/>
    <lineage>
        <taxon>Eukaryota</taxon>
        <taxon>Viridiplantae</taxon>
        <taxon>Streptophyta</taxon>
        <taxon>Embryophyta</taxon>
        <taxon>Tracheophyta</taxon>
        <taxon>Spermatophyta</taxon>
        <taxon>Magnoliopsida</taxon>
        <taxon>Liliopsida</taxon>
        <taxon>Poales</taxon>
        <taxon>Poaceae</taxon>
        <taxon>BOP clade</taxon>
        <taxon>Oryzoideae</taxon>
        <taxon>Oryzeae</taxon>
        <taxon>Oryzinae</taxon>
        <taxon>Oryza</taxon>
        <taxon>Oryza sativa</taxon>
    </lineage>
</organism>
<dbReference type="PROSITE" id="PS50994">
    <property type="entry name" value="INTEGRASE"/>
    <property type="match status" value="1"/>
</dbReference>
<dbReference type="PROSITE" id="PS50158">
    <property type="entry name" value="ZF_CCHC"/>
    <property type="match status" value="1"/>
</dbReference>
<dbReference type="Pfam" id="PF25597">
    <property type="entry name" value="SH3_retrovirus"/>
    <property type="match status" value="1"/>
</dbReference>
<dbReference type="InterPro" id="IPR001878">
    <property type="entry name" value="Znf_CCHC"/>
</dbReference>
<feature type="domain" description="Integrase catalytic" evidence="9">
    <location>
        <begin position="620"/>
        <end position="787"/>
    </location>
</feature>
<keyword evidence="7" id="KW-0472">Membrane</keyword>
<feature type="transmembrane region" description="Helical" evidence="7">
    <location>
        <begin position="118"/>
        <end position="140"/>
    </location>
</feature>
<dbReference type="GO" id="GO:0008270">
    <property type="term" value="F:zinc ion binding"/>
    <property type="evidence" value="ECO:0007669"/>
    <property type="project" value="UniProtKB-KW"/>
</dbReference>
<dbReference type="GO" id="GO:0004190">
    <property type="term" value="F:aspartic-type endopeptidase activity"/>
    <property type="evidence" value="ECO:0007669"/>
    <property type="project" value="UniProtKB-KW"/>
</dbReference>
<keyword evidence="2" id="KW-0479">Metal-binding</keyword>
<evidence type="ECO:0000256" key="1">
    <source>
        <dbReference type="ARBA" id="ARBA00022670"/>
    </source>
</evidence>
<dbReference type="SUPFAM" id="SSF56672">
    <property type="entry name" value="DNA/RNA polymerases"/>
    <property type="match status" value="1"/>
</dbReference>
<dbReference type="CDD" id="cd09272">
    <property type="entry name" value="RNase_HI_RT_Ty1"/>
    <property type="match status" value="1"/>
</dbReference>
<proteinExistence type="predicted"/>
<gene>
    <name evidence="10" type="primary">OSJNBa0027N19.7</name>
</gene>
<dbReference type="Pfam" id="PF14223">
    <property type="entry name" value="Retrotran_gag_2"/>
    <property type="match status" value="1"/>
</dbReference>
<dbReference type="InterPro" id="IPR039537">
    <property type="entry name" value="Retrotran_Ty1/copia-like"/>
</dbReference>
<evidence type="ECO:0000259" key="8">
    <source>
        <dbReference type="PROSITE" id="PS50158"/>
    </source>
</evidence>
<keyword evidence="1" id="KW-0645">Protease</keyword>
<accession>Q6F2U1</accession>
<dbReference type="InterPro" id="IPR036397">
    <property type="entry name" value="RNaseH_sf"/>
</dbReference>
<dbReference type="Pfam" id="PF13976">
    <property type="entry name" value="gag_pre-integrs"/>
    <property type="match status" value="1"/>
</dbReference>
<dbReference type="SMART" id="SM00343">
    <property type="entry name" value="ZnF_C2HC"/>
    <property type="match status" value="1"/>
</dbReference>
<dbReference type="GO" id="GO:0003676">
    <property type="term" value="F:nucleic acid binding"/>
    <property type="evidence" value="ECO:0007669"/>
    <property type="project" value="InterPro"/>
</dbReference>
<dbReference type="InterPro" id="IPR057670">
    <property type="entry name" value="SH3_retrovirus"/>
</dbReference>
<dbReference type="Pfam" id="PF00665">
    <property type="entry name" value="rve"/>
    <property type="match status" value="1"/>
</dbReference>
<feature type="region of interest" description="Disordered" evidence="6">
    <location>
        <begin position="861"/>
        <end position="885"/>
    </location>
</feature>
<dbReference type="GO" id="GO:0006508">
    <property type="term" value="P:proteolysis"/>
    <property type="evidence" value="ECO:0007669"/>
    <property type="project" value="UniProtKB-KW"/>
</dbReference>
<evidence type="ECO:0000256" key="4">
    <source>
        <dbReference type="ARBA" id="ARBA00022801"/>
    </source>
</evidence>
<reference evidence="11" key="1">
    <citation type="journal article" date="2005" name="Nature">
        <title>The map-based sequence of the rice genome.</title>
        <authorList>
            <consortium name="International rice genome sequencing project (IRGSP)"/>
            <person name="Matsumoto T."/>
            <person name="Wu J."/>
            <person name="Kanamori H."/>
            <person name="Katayose Y."/>
            <person name="Fujisawa M."/>
            <person name="Namiki N."/>
            <person name="Mizuno H."/>
            <person name="Yamamoto K."/>
            <person name="Antonio B.A."/>
            <person name="Baba T."/>
            <person name="Sakata K."/>
            <person name="Nagamura Y."/>
            <person name="Aoki H."/>
            <person name="Arikawa K."/>
            <person name="Arita K."/>
            <person name="Bito T."/>
            <person name="Chiden Y."/>
            <person name="Fujitsuka N."/>
            <person name="Fukunaka R."/>
            <person name="Hamada M."/>
            <person name="Harada C."/>
            <person name="Hayashi A."/>
            <person name="Hijishita S."/>
            <person name="Honda M."/>
            <person name="Hosokawa S."/>
            <person name="Ichikawa Y."/>
            <person name="Idonuma A."/>
            <person name="Iijima M."/>
            <person name="Ikeda M."/>
            <person name="Ikeno M."/>
            <person name="Ito K."/>
            <person name="Ito S."/>
            <person name="Ito T."/>
            <person name="Ito Y."/>
            <person name="Ito Y."/>
            <person name="Iwabuchi A."/>
            <person name="Kamiya K."/>
            <person name="Karasawa W."/>
            <person name="Kurita K."/>
            <person name="Katagiri S."/>
            <person name="Kikuta A."/>
            <person name="Kobayashi H."/>
            <person name="Kobayashi N."/>
            <person name="Machita K."/>
            <person name="Maehara T."/>
            <person name="Masukawa M."/>
            <person name="Mizubayashi T."/>
            <person name="Mukai Y."/>
            <person name="Nagasaki H."/>
            <person name="Nagata Y."/>
            <person name="Naito S."/>
            <person name="Nakashima M."/>
            <person name="Nakama Y."/>
            <person name="Nakamichi Y."/>
            <person name="Nakamura M."/>
            <person name="Meguro A."/>
            <person name="Negishi M."/>
            <person name="Ohta I."/>
            <person name="Ohta T."/>
            <person name="Okamoto M."/>
            <person name="Ono N."/>
            <person name="Saji S."/>
            <person name="Sakaguchi M."/>
            <person name="Sakai K."/>
            <person name="Shibata M."/>
            <person name="Shimokawa T."/>
            <person name="Song J."/>
            <person name="Takazaki Y."/>
            <person name="Terasawa K."/>
            <person name="Tsugane M."/>
            <person name="Tsuji K."/>
            <person name="Ueda S."/>
            <person name="Waki K."/>
            <person name="Yamagata H."/>
            <person name="Yamamoto M."/>
            <person name="Yamamoto S."/>
            <person name="Yamane H."/>
            <person name="Yoshiki S."/>
            <person name="Yoshihara R."/>
            <person name="Yukawa K."/>
            <person name="Zhong H."/>
            <person name="Yano M."/>
            <person name="Yuan Q."/>
            <person name="Ouyang S."/>
            <person name="Liu J."/>
            <person name="Jones K.M."/>
            <person name="Gansberger K."/>
            <person name="Moffat K."/>
            <person name="Hill J."/>
            <person name="Bera J."/>
            <person name="Fadrosh D."/>
            <person name="Jin S."/>
            <person name="Johri S."/>
            <person name="Kim M."/>
            <person name="Overton L."/>
            <person name="Reardon M."/>
            <person name="Tsitrin T."/>
            <person name="Vuong H."/>
            <person name="Weaver B."/>
            <person name="Ciecko A."/>
            <person name="Tallon L."/>
            <person name="Jackson J."/>
            <person name="Pai G."/>
            <person name="Aken S.V."/>
            <person name="Utterback T."/>
            <person name="Reidmuller S."/>
            <person name="Feldblyum T."/>
            <person name="Hsiao J."/>
            <person name="Zismann V."/>
            <person name="Iobst S."/>
            <person name="de Vazeille A.R."/>
            <person name="Buell C.R."/>
            <person name="Ying K."/>
            <person name="Li Y."/>
            <person name="Lu T."/>
            <person name="Huang Y."/>
            <person name="Zhao Q."/>
            <person name="Feng Q."/>
            <person name="Zhang L."/>
            <person name="Zhu J."/>
            <person name="Weng Q."/>
            <person name="Mu J."/>
            <person name="Lu Y."/>
            <person name="Fan D."/>
            <person name="Liu Y."/>
            <person name="Guan J."/>
            <person name="Zhang Y."/>
            <person name="Yu S."/>
            <person name="Liu X."/>
            <person name="Zhang Y."/>
            <person name="Hong G."/>
            <person name="Han B."/>
            <person name="Choisne N."/>
            <person name="Demange N."/>
            <person name="Orjeda G."/>
            <person name="Samain S."/>
            <person name="Cattolico L."/>
            <person name="Pelletier E."/>
            <person name="Couloux A."/>
            <person name="Segurens B."/>
            <person name="Wincker P."/>
            <person name="D'Hont A."/>
            <person name="Scarpelli C."/>
            <person name="Weissenbach J."/>
            <person name="Salanoubat M."/>
            <person name="Quetier F."/>
            <person name="Yu Y."/>
            <person name="Kim H.R."/>
            <person name="Rambo T."/>
            <person name="Currie J."/>
            <person name="Collura K."/>
            <person name="Luo M."/>
            <person name="Yang T."/>
            <person name="Ammiraju J.S.S."/>
            <person name="Engler F."/>
            <person name="Soderlund C."/>
            <person name="Wing R.A."/>
            <person name="Palmer L.E."/>
            <person name="de la Bastide M."/>
            <person name="Spiegel L."/>
            <person name="Nascimento L."/>
            <person name="Zutavern T."/>
            <person name="O'Shaughnessy A."/>
            <person name="Dike S."/>
            <person name="Dedhia N."/>
            <person name="Preston R."/>
            <person name="Balija V."/>
            <person name="McCombie W.R."/>
            <person name="Chow T."/>
            <person name="Chen H."/>
            <person name="Chung M."/>
            <person name="Chen C."/>
            <person name="Shaw J."/>
            <person name="Wu H."/>
            <person name="Hsiao K."/>
            <person name="Chao Y."/>
            <person name="Chu M."/>
            <person name="Cheng C."/>
            <person name="Hour A."/>
            <person name="Lee P."/>
            <person name="Lin S."/>
            <person name="Lin Y."/>
            <person name="Liou J."/>
            <person name="Liu S."/>
            <person name="Hsing Y."/>
            <person name="Raghuvanshi S."/>
            <person name="Mohanty A."/>
            <person name="Bharti A.K."/>
            <person name="Gaur A."/>
            <person name="Gupta V."/>
            <person name="Kumar D."/>
            <person name="Ravi V."/>
            <person name="Vij S."/>
            <person name="Kapur A."/>
            <person name="Khurana P."/>
            <person name="Khurana P."/>
            <person name="Khurana J.P."/>
            <person name="Tyagi A.K."/>
            <person name="Gaikwad K."/>
            <person name="Singh A."/>
            <person name="Dalal V."/>
            <person name="Srivastava S."/>
            <person name="Dixit A."/>
            <person name="Pal A.K."/>
            <person name="Ghazi I.A."/>
            <person name="Yadav M."/>
            <person name="Pandit A."/>
            <person name="Bhargava A."/>
            <person name="Sureshbabu K."/>
            <person name="Batra K."/>
            <person name="Sharma T.R."/>
            <person name="Mohapatra T."/>
            <person name="Singh N.K."/>
            <person name="Messing J."/>
            <person name="Nelson A.B."/>
            <person name="Fuks G."/>
            <person name="Kavchok S."/>
            <person name="Keizer G."/>
            <person name="Linton E."/>
            <person name="Llaca V."/>
            <person name="Song R."/>
            <person name="Tanyolac B."/>
            <person name="Young S."/>
            <person name="Ho-Il K."/>
            <person name="Hahn J.H."/>
            <person name="Sangsakoo G."/>
            <person name="Vanavichit A."/>
            <person name="de Mattos Luiz.A.T."/>
            <person name="Zimmer P.D."/>
            <person name="Malone G."/>
            <person name="Dellagostin O."/>
            <person name="de Oliveira A.C."/>
            <person name="Bevan M."/>
            <person name="Bancroft I."/>
            <person name="Minx P."/>
            <person name="Cordum H."/>
            <person name="Wilson R."/>
            <person name="Cheng Z."/>
            <person name="Jin W."/>
            <person name="Jiang J."/>
            <person name="Leong S.A."/>
            <person name="Iwama H."/>
            <person name="Gojobori T."/>
            <person name="Itoh T."/>
            <person name="Niimura Y."/>
            <person name="Fujii Y."/>
            <person name="Habara T."/>
            <person name="Sakai H."/>
            <person name="Sato Y."/>
            <person name="Wilson G."/>
            <person name="Kumar K."/>
            <person name="McCouch S."/>
            <person name="Juretic N."/>
            <person name="Hoen D."/>
            <person name="Wright S."/>
            <person name="Bruskiewich R."/>
            <person name="Bureau T."/>
            <person name="Miyao A."/>
            <person name="Hirochika H."/>
            <person name="Nishikawa T."/>
            <person name="Kadowaki K."/>
            <person name="Sugiura M."/>
            <person name="Burr B."/>
            <person name="Sasaki T."/>
        </authorList>
    </citation>
    <scope>NUCLEOTIDE SEQUENCE [LARGE SCALE GENOMIC DNA]</scope>
    <source>
        <strain evidence="11">cv. Nipponbare</strain>
    </source>
</reference>
<protein>
    <submittedName>
        <fullName evidence="10">Polyprotein</fullName>
    </submittedName>
</protein>
<dbReference type="PANTHER" id="PTHR42648">
    <property type="entry name" value="TRANSPOSASE, PUTATIVE-RELATED"/>
    <property type="match status" value="1"/>
</dbReference>
<dbReference type="Pfam" id="PF00098">
    <property type="entry name" value="zf-CCHC"/>
    <property type="match status" value="1"/>
</dbReference>
<keyword evidence="7" id="KW-0812">Transmembrane</keyword>
<feature type="transmembrane region" description="Helical" evidence="7">
    <location>
        <begin position="55"/>
        <end position="77"/>
    </location>
</feature>
<dbReference type="EMBL" id="AC134341">
    <property type="protein sequence ID" value="AAT69624.1"/>
    <property type="molecule type" value="Genomic_DNA"/>
</dbReference>
<feature type="region of interest" description="Disordered" evidence="6">
    <location>
        <begin position="341"/>
        <end position="375"/>
    </location>
</feature>
<dbReference type="Gene3D" id="4.10.60.10">
    <property type="entry name" value="Zinc finger, CCHC-type"/>
    <property type="match status" value="1"/>
</dbReference>
<keyword evidence="5" id="KW-0862">Zinc</keyword>
<dbReference type="InterPro" id="IPR054722">
    <property type="entry name" value="PolX-like_BBD"/>
</dbReference>
<dbReference type="InterPro" id="IPR001584">
    <property type="entry name" value="Integrase_cat-core"/>
</dbReference>
<evidence type="ECO:0000256" key="5">
    <source>
        <dbReference type="PROSITE-ProRule" id="PRU00047"/>
    </source>
</evidence>
<dbReference type="SUPFAM" id="SSF57756">
    <property type="entry name" value="Retrovirus zinc finger-like domains"/>
    <property type="match status" value="1"/>
</dbReference>
<evidence type="ECO:0000256" key="2">
    <source>
        <dbReference type="ARBA" id="ARBA00022723"/>
    </source>
</evidence>
<dbReference type="InterPro" id="IPR043502">
    <property type="entry name" value="DNA/RNA_pol_sf"/>
</dbReference>
<feature type="region of interest" description="Disordered" evidence="6">
    <location>
        <begin position="1"/>
        <end position="27"/>
    </location>
</feature>
<name>Q6F2U1_ORYSJ</name>
<dbReference type="InterPro" id="IPR036875">
    <property type="entry name" value="Znf_CCHC_sf"/>
</dbReference>
<feature type="compositionally biased region" description="Basic and acidic residues" evidence="6">
    <location>
        <begin position="341"/>
        <end position="350"/>
    </location>
</feature>
<dbReference type="InterPro" id="IPR025724">
    <property type="entry name" value="GAG-pre-integrase_dom"/>
</dbReference>
<dbReference type="SUPFAM" id="SSF53098">
    <property type="entry name" value="Ribonuclease H-like"/>
    <property type="match status" value="1"/>
</dbReference>
<dbReference type="Pfam" id="PF22936">
    <property type="entry name" value="Pol_BBD"/>
    <property type="match status" value="1"/>
</dbReference>
<feature type="compositionally biased region" description="Basic residues" evidence="6">
    <location>
        <begin position="361"/>
        <end position="371"/>
    </location>
</feature>
<dbReference type="Pfam" id="PF07727">
    <property type="entry name" value="RVT_2"/>
    <property type="match status" value="1"/>
</dbReference>
<dbReference type="Proteomes" id="UP000000763">
    <property type="component" value="Chromosome 5"/>
</dbReference>
<sequence>MSGVAAATAGGGGTPPPTGAGSGSGAGAPGGGAVNDYNNGGNSASPSSGGPFSGYNFLLLLLLLALFLFPLLALYYVRYVLVPVLHDASSMLSRYWYVPVLDIHDAHSMLLVMLRSPYTAYAMIIVSFSWIKICRLMTIFPTIQKPDRSFSVVGFAAALKPHAFDGSNYKRWKARALLWLTAMQCFYVSRGKRSEPPLSPEEEAKFEASDCLFHGALISVLADNIVDVYMHMPSGKDMWDALEAKFGVSDAGSELYVMEQFYDYKMVDDRSVVEQAHEIQMLAKELENNNCELPDKFVAGGIIAKLPPSWSDFATSLKHKRQEFSVPDLIGSLGVEEKARAKDVRGKKVEGGSSANMVQKKNPHASHNNKKVKPDVKPKAATNFKKKGKGKTKGDCFVCGKSGHWAKDCPECKDRKSANMIISEGGGTSGYGKILPTVLSVFHSPDWWVDTGANIHVGRGSSLLMGNGSLAAVHGVGTVDLKFTSGKTVQLKNVQHVPSIKKNLVSGSLLCREGFRLVFESNKCVVSKYGTFVGKGYDSGGLFRFSLNDMCNNHNAVNHISENDESNVWHSRLCHVNFGCMTRLANMSLIPKFTLVKGSKCHTCVQSKQPRKPHKASEARNLAPLELVHSDLCEMNGVLTKGGKKYFMTLIDDCTRFCYVYLLKTKDEALHYFKIYKAEVENQLERKIKRLRSDRGGEYFSNEFASFCEEFGIIHEMTPPYSPQSNGVAERKNRTLTEMVNAMLDTAGLSKEWWGEAVLTACHVLNKIPMKHKEGCLAKVNVPIAKKRKLEPKTVDCVFLGYAIHSAGYRFLIVNSGVPDMHAGTILESRDATFFENEFPMKYTPSTSSKETVMPHEHFAPIEHDDQTPEENPEEDNIVDTRKSKRQRVAKSFGDDYIVYLVDDTPRTIEETYSSPDADYWKEAVRSEMDSIMSNGTWEVVERPYGCKPVGCKWVFKKKLRPDGTIEKYKARLVAKGYTQKEGEDFFDTYSPVARLTTIRVLLALAASHGLLVHQMDVKTAFLNGELEEEIYMDQPDGYVLEGQKGMVCKLLKSLYGLKQAPKQWHEKFDTTLTFAGFVVNEADKCVYYRYGGGEGVILCLYVDDILIFGTSLNVIEEVKDYLSKSFEMKDLGEADVILNIKLQRGDEGGITLVQSHYVDKVLSRFGYSDCKPAPTPYDPSVLLRKNRRIARDQLRYSQIIGSLMYLASATRPDISFAALERVMRYLKGTMSYGIHYTGYPKVLEGYSDSNWISDADEIKATSGYAFTLGGGAVSWKSCKQTILTRSTMEAELTALDTATVEAEWLRELLMDLPVVEKPVPAILMNCDNQTVIIKVNSSKDNMKSSRHIKRRLKSFRKQKNSGVIALDYVQTARNLADQFTKGLPRNVIDSASREMGLIPT</sequence>